<organism evidence="6 10">
    <name type="scientific">Metapseudomonas otitidis</name>
    <dbReference type="NCBI Taxonomy" id="319939"/>
    <lineage>
        <taxon>Bacteria</taxon>
        <taxon>Pseudomonadati</taxon>
        <taxon>Pseudomonadota</taxon>
        <taxon>Gammaproteobacteria</taxon>
        <taxon>Pseudomonadales</taxon>
        <taxon>Pseudomonadaceae</taxon>
        <taxon>Metapseudomonas</taxon>
    </lineage>
</organism>
<dbReference type="GO" id="GO:0043565">
    <property type="term" value="F:sequence-specific DNA binding"/>
    <property type="evidence" value="ECO:0007669"/>
    <property type="project" value="InterPro"/>
</dbReference>
<evidence type="ECO:0000313" key="11">
    <source>
        <dbReference type="Proteomes" id="UP001273935"/>
    </source>
</evidence>
<evidence type="ECO:0000313" key="8">
    <source>
        <dbReference type="EMBL" id="MWK59632.1"/>
    </source>
</evidence>
<gene>
    <name evidence="7" type="primary">hpaA</name>
    <name evidence="8" type="ORF">GO594_26900</name>
    <name evidence="6" type="ORF">PtoMrB4_16820</name>
    <name evidence="7" type="ORF">R0G64_24520</name>
</gene>
<dbReference type="PANTHER" id="PTHR43280:SF19">
    <property type="entry name" value="4-HYDROXYPHENYLACETATE CATABOLISM PROTEIN"/>
    <property type="match status" value="1"/>
</dbReference>
<keyword evidence="4" id="KW-0804">Transcription</keyword>
<dbReference type="EMBL" id="JAWJUL010000125">
    <property type="protein sequence ID" value="MDV3442579.1"/>
    <property type="molecule type" value="Genomic_DNA"/>
</dbReference>
<evidence type="ECO:0000256" key="2">
    <source>
        <dbReference type="ARBA" id="ARBA00023125"/>
    </source>
</evidence>
<dbReference type="KEGG" id="poj:PtoMrB4_16820"/>
<keyword evidence="3" id="KW-0010">Activator</keyword>
<evidence type="ECO:0000313" key="7">
    <source>
        <dbReference type="EMBL" id="MDV3442579.1"/>
    </source>
</evidence>
<dbReference type="InterPro" id="IPR018060">
    <property type="entry name" value="HTH_AraC"/>
</dbReference>
<evidence type="ECO:0000259" key="5">
    <source>
        <dbReference type="PROSITE" id="PS01124"/>
    </source>
</evidence>
<accession>A0A679GBZ1</accession>
<evidence type="ECO:0000256" key="3">
    <source>
        <dbReference type="ARBA" id="ARBA00023159"/>
    </source>
</evidence>
<dbReference type="InterPro" id="IPR009057">
    <property type="entry name" value="Homeodomain-like_sf"/>
</dbReference>
<dbReference type="Proteomes" id="UP001273935">
    <property type="component" value="Unassembled WGS sequence"/>
</dbReference>
<dbReference type="InterPro" id="IPR011983">
    <property type="entry name" value="HpaA_TReg"/>
</dbReference>
<evidence type="ECO:0000313" key="6">
    <source>
        <dbReference type="EMBL" id="BCA27705.1"/>
    </source>
</evidence>
<dbReference type="Pfam" id="PF12833">
    <property type="entry name" value="HTH_18"/>
    <property type="match status" value="1"/>
</dbReference>
<dbReference type="Proteomes" id="UP000501237">
    <property type="component" value="Chromosome"/>
</dbReference>
<dbReference type="Proteomes" id="UP000461288">
    <property type="component" value="Unassembled WGS sequence"/>
</dbReference>
<evidence type="ECO:0000256" key="1">
    <source>
        <dbReference type="ARBA" id="ARBA00023015"/>
    </source>
</evidence>
<dbReference type="InterPro" id="IPR020449">
    <property type="entry name" value="Tscrpt_reg_AraC-type_HTH"/>
</dbReference>
<reference evidence="7 11" key="3">
    <citation type="submission" date="2023-10" db="EMBL/GenBank/DDBJ databases">
        <title>Pseudomonas otitidis isolated from a paediatric patient with cystic fibrosis in Chile.</title>
        <authorList>
            <person name="Amsteins-Romero L."/>
            <person name="Opazo-Capurro A."/>
            <person name="Matus-Kohler M."/>
            <person name="Gonzalez-Rocha G."/>
        </authorList>
    </citation>
    <scope>NUCLEOTIDE SEQUENCE [LARGE SCALE GENOMIC DNA]</scope>
    <source>
        <strain evidence="7 11">P-714</strain>
    </source>
</reference>
<dbReference type="Gene3D" id="1.10.10.60">
    <property type="entry name" value="Homeodomain-like"/>
    <property type="match status" value="1"/>
</dbReference>
<keyword evidence="2" id="KW-0238">DNA-binding</keyword>
<name>A0A679GBZ1_9GAMM</name>
<dbReference type="EMBL" id="AP022642">
    <property type="protein sequence ID" value="BCA27705.1"/>
    <property type="molecule type" value="Genomic_DNA"/>
</dbReference>
<dbReference type="SUPFAM" id="SSF51182">
    <property type="entry name" value="RmlC-like cupins"/>
    <property type="match status" value="1"/>
</dbReference>
<dbReference type="NCBIfam" id="TIGR02297">
    <property type="entry name" value="HpaA"/>
    <property type="match status" value="1"/>
</dbReference>
<dbReference type="RefSeq" id="WP_069564844.1">
    <property type="nucleotide sequence ID" value="NZ_AP022642.1"/>
</dbReference>
<dbReference type="GO" id="GO:0003700">
    <property type="term" value="F:DNA-binding transcription factor activity"/>
    <property type="evidence" value="ECO:0007669"/>
    <property type="project" value="InterPro"/>
</dbReference>
<evidence type="ECO:0000313" key="9">
    <source>
        <dbReference type="Proteomes" id="UP000461288"/>
    </source>
</evidence>
<evidence type="ECO:0000256" key="4">
    <source>
        <dbReference type="ARBA" id="ARBA00023163"/>
    </source>
</evidence>
<dbReference type="AlphaFoldDB" id="A0A679GBZ1"/>
<dbReference type="Gene3D" id="2.60.120.10">
    <property type="entry name" value="Jelly Rolls"/>
    <property type="match status" value="1"/>
</dbReference>
<reference evidence="6 10" key="2">
    <citation type="journal article" date="2020" name="Microbiol. Resour. Announc.">
        <title>Complete genome sequence of Pseudomonas otitidis strain MrB4, isolated from Lake Biwa in Japan.</title>
        <authorList>
            <person name="Miyazaki K."/>
            <person name="Hase E."/>
            <person name="Maruya T."/>
        </authorList>
    </citation>
    <scope>NUCLEOTIDE SEQUENCE [LARGE SCALE GENOMIC DNA]</scope>
    <source>
        <strain evidence="6 10">MrB4</strain>
    </source>
</reference>
<dbReference type="SUPFAM" id="SSF46689">
    <property type="entry name" value="Homeodomain-like"/>
    <property type="match status" value="1"/>
</dbReference>
<proteinExistence type="predicted"/>
<sequence length="299" mass="33798">MAVSSPIPNIDIGQVYDQRYADADVHYEALGKLADFFGRNMPVHRHDRFFQVHYVKSGTVRVFLDDEGFVQEGPMFFLTPPTVTHAFVTDAESDGHVLTVRQQLVWPLLEAHAGLASGPRIAPLCVSVGALEPRYEGEVARLNLLFDELRQEFADSRPGRALSLVALTELIFISLLRLSSRSLAAQPARREDLHIFQRFNVLIEQRYPEHWGLGQYADALGVTEARLNEVCRRIAGMPSKRLVFERLMQEARRLLLFTGESVNGIGYRLGFKDPAYFSRFFTRHAGMTPGAYRSSRGTE</sequence>
<protein>
    <submittedName>
        <fullName evidence="7">4-hydroxyphenylacetate catabolism regulatory protein HpaA</fullName>
    </submittedName>
    <submittedName>
        <fullName evidence="6">Transcriptional regulator</fullName>
    </submittedName>
</protein>
<dbReference type="EMBL" id="WTFN01000107">
    <property type="protein sequence ID" value="MWK59632.1"/>
    <property type="molecule type" value="Genomic_DNA"/>
</dbReference>
<dbReference type="PANTHER" id="PTHR43280">
    <property type="entry name" value="ARAC-FAMILY TRANSCRIPTIONAL REGULATOR"/>
    <property type="match status" value="1"/>
</dbReference>
<dbReference type="InterPro" id="IPR011051">
    <property type="entry name" value="RmlC_Cupin_sf"/>
</dbReference>
<dbReference type="PROSITE" id="PS01124">
    <property type="entry name" value="HTH_ARAC_FAMILY_2"/>
    <property type="match status" value="1"/>
</dbReference>
<reference evidence="8 9" key="1">
    <citation type="submission" date="2019-12" db="EMBL/GenBank/DDBJ databases">
        <title>Draft genome sequence of Pseudomonas otitidis recovered from a chicken carcass.</title>
        <authorList>
            <person name="Vieira T.R."/>
            <person name="Oliviera E.F.C."/>
            <person name="Silva N.M.V."/>
            <person name="Sambrano G.E."/>
            <person name="Cibulski S.P."/>
            <person name="Cardoso M.R.I."/>
        </authorList>
    </citation>
    <scope>NUCLEOTIDE SEQUENCE [LARGE SCALE GENOMIC DNA]</scope>
    <source>
        <strain evidence="8 9">25_K</strain>
    </source>
</reference>
<dbReference type="GeneID" id="57396895"/>
<evidence type="ECO:0000313" key="10">
    <source>
        <dbReference type="Proteomes" id="UP000501237"/>
    </source>
</evidence>
<dbReference type="InterPro" id="IPR003313">
    <property type="entry name" value="AraC-bd"/>
</dbReference>
<dbReference type="Pfam" id="PF02311">
    <property type="entry name" value="AraC_binding"/>
    <property type="match status" value="1"/>
</dbReference>
<dbReference type="SMART" id="SM00342">
    <property type="entry name" value="HTH_ARAC"/>
    <property type="match status" value="1"/>
</dbReference>
<dbReference type="PRINTS" id="PR00032">
    <property type="entry name" value="HTHARAC"/>
</dbReference>
<feature type="domain" description="HTH araC/xylS-type" evidence="5">
    <location>
        <begin position="197"/>
        <end position="295"/>
    </location>
</feature>
<keyword evidence="1" id="KW-0805">Transcription regulation</keyword>
<dbReference type="InterPro" id="IPR014710">
    <property type="entry name" value="RmlC-like_jellyroll"/>
</dbReference>
<keyword evidence="11" id="KW-1185">Reference proteome</keyword>